<dbReference type="InterPro" id="IPR002933">
    <property type="entry name" value="Peptidase_M20"/>
</dbReference>
<feature type="domain" description="Peptidase M20 dimerisation" evidence="5">
    <location>
        <begin position="232"/>
        <end position="384"/>
    </location>
</feature>
<dbReference type="Gene3D" id="3.30.70.360">
    <property type="match status" value="1"/>
</dbReference>
<reference evidence="6 7" key="1">
    <citation type="submission" date="2018-11" db="EMBL/GenBank/DDBJ databases">
        <title>Chryseotalea sanarue gen. nov., sp., nov., a member of the family Cytophagaceae, isolated from a brackish lake in Hamamatsu Japan.</title>
        <authorList>
            <person name="Maejima Y."/>
            <person name="Iino T."/>
            <person name="Muraguchi Y."/>
            <person name="Fukuda K."/>
            <person name="Ohkuma M."/>
            <person name="Moriuchi R."/>
            <person name="Dohra H."/>
            <person name="Kimbara K."/>
            <person name="Shintani M."/>
        </authorList>
    </citation>
    <scope>NUCLEOTIDE SEQUENCE [LARGE SCALE GENOMIC DNA]</scope>
    <source>
        <strain evidence="6 7">Ys</strain>
    </source>
</reference>
<dbReference type="Proteomes" id="UP000288227">
    <property type="component" value="Unassembled WGS sequence"/>
</dbReference>
<feature type="signal peptide" evidence="4">
    <location>
        <begin position="1"/>
        <end position="19"/>
    </location>
</feature>
<keyword evidence="4" id="KW-0732">Signal</keyword>
<dbReference type="GO" id="GO:0006508">
    <property type="term" value="P:proteolysis"/>
    <property type="evidence" value="ECO:0007669"/>
    <property type="project" value="UniProtKB-KW"/>
</dbReference>
<dbReference type="Pfam" id="PF07687">
    <property type="entry name" value="M20_dimer"/>
    <property type="match status" value="1"/>
</dbReference>
<dbReference type="Gene3D" id="3.40.630.10">
    <property type="entry name" value="Zn peptidases"/>
    <property type="match status" value="1"/>
</dbReference>
<keyword evidence="3 6" id="KW-0378">Hydrolase</keyword>
<dbReference type="Pfam" id="PF01546">
    <property type="entry name" value="Peptidase_M20"/>
    <property type="match status" value="1"/>
</dbReference>
<accession>A0A401UA09</accession>
<dbReference type="InterPro" id="IPR051458">
    <property type="entry name" value="Cyt/Met_Dipeptidase"/>
</dbReference>
<evidence type="ECO:0000256" key="4">
    <source>
        <dbReference type="SAM" id="SignalP"/>
    </source>
</evidence>
<name>A0A401UA09_9BACT</name>
<dbReference type="SUPFAM" id="SSF53187">
    <property type="entry name" value="Zn-dependent exopeptidases"/>
    <property type="match status" value="1"/>
</dbReference>
<dbReference type="RefSeq" id="WP_127122386.1">
    <property type="nucleotide sequence ID" value="NZ_BHXQ01000003.1"/>
</dbReference>
<evidence type="ECO:0000313" key="7">
    <source>
        <dbReference type="Proteomes" id="UP000288227"/>
    </source>
</evidence>
<dbReference type="GO" id="GO:0008233">
    <property type="term" value="F:peptidase activity"/>
    <property type="evidence" value="ECO:0007669"/>
    <property type="project" value="UniProtKB-KW"/>
</dbReference>
<sequence length="502" mass="56012">MKQTIFFTSLLLLAISVTAQENPLDKLAKKNALASLPEFYDLLSLPNVASQHQDIEKNIMWCESAFAKRGFTSQRLNTATVPLLLAERKVKKATKTVLIYLQIDGQPVNPALWDQESPWKPVLKEQDNQGKWNIINDDKLKGDINRDWRIFARSTSDAKGPAAAFLASLDALKELKKEPNYNIKVIMDFEEELGSPRLPAAVTTYKNELSADWFIIFDGPRHVSNQPTLTFGARGICEITLTTFGPRAHMHSGNYGNYAPNPALRLSQLLASMKDDEGRVTIPGFYDGIVLTDEEKRVLKLVPDNEEELKHFLGIAEPDQVAPTFQEAMQYPTLNIRGLDALYIGEKARTLIPAWATAEIDIRLVPSSNPDRLIELVRQHVISKGYHVVATEPTEEERMKYPKIAAIQSSISYGAFQTSFNSALGLWLDKAMKNAFQKEPIKIRTAGGSIPISPFVVTLGIPAVAVPTVNADNNQHAENENIRLGNYIDAVKTFICILTEKI</sequence>
<evidence type="ECO:0000313" key="6">
    <source>
        <dbReference type="EMBL" id="GCC51736.1"/>
    </source>
</evidence>
<organism evidence="6 7">
    <name type="scientific">Chryseotalea sanaruensis</name>
    <dbReference type="NCBI Taxonomy" id="2482724"/>
    <lineage>
        <taxon>Bacteria</taxon>
        <taxon>Pseudomonadati</taxon>
        <taxon>Bacteroidota</taxon>
        <taxon>Cytophagia</taxon>
        <taxon>Cytophagales</taxon>
        <taxon>Chryseotaleaceae</taxon>
        <taxon>Chryseotalea</taxon>
    </lineage>
</organism>
<protein>
    <submittedName>
        <fullName evidence="6">M20/M25/M40 family metallo-hydrolase</fullName>
    </submittedName>
</protein>
<dbReference type="PANTHER" id="PTHR43270">
    <property type="entry name" value="BETA-ALA-HIS DIPEPTIDASE"/>
    <property type="match status" value="1"/>
</dbReference>
<dbReference type="OrthoDB" id="9761532at2"/>
<proteinExistence type="predicted"/>
<dbReference type="AlphaFoldDB" id="A0A401UA09"/>
<keyword evidence="1" id="KW-0645">Protease</keyword>
<keyword evidence="7" id="KW-1185">Reference proteome</keyword>
<dbReference type="PANTHER" id="PTHR43270:SF8">
    <property type="entry name" value="DI- AND TRIPEPTIDASE DUG2-RELATED"/>
    <property type="match status" value="1"/>
</dbReference>
<evidence type="ECO:0000259" key="5">
    <source>
        <dbReference type="Pfam" id="PF07687"/>
    </source>
</evidence>
<gene>
    <name evidence="6" type="ORF">SanaruYs_19650</name>
</gene>
<dbReference type="EMBL" id="BHXQ01000003">
    <property type="protein sequence ID" value="GCC51736.1"/>
    <property type="molecule type" value="Genomic_DNA"/>
</dbReference>
<evidence type="ECO:0000256" key="3">
    <source>
        <dbReference type="ARBA" id="ARBA00022801"/>
    </source>
</evidence>
<evidence type="ECO:0000256" key="2">
    <source>
        <dbReference type="ARBA" id="ARBA00022723"/>
    </source>
</evidence>
<evidence type="ECO:0000256" key="1">
    <source>
        <dbReference type="ARBA" id="ARBA00022670"/>
    </source>
</evidence>
<keyword evidence="2" id="KW-0479">Metal-binding</keyword>
<comment type="caution">
    <text evidence="6">The sequence shown here is derived from an EMBL/GenBank/DDBJ whole genome shotgun (WGS) entry which is preliminary data.</text>
</comment>
<dbReference type="GO" id="GO:0046872">
    <property type="term" value="F:metal ion binding"/>
    <property type="evidence" value="ECO:0007669"/>
    <property type="project" value="UniProtKB-KW"/>
</dbReference>
<dbReference type="InterPro" id="IPR011650">
    <property type="entry name" value="Peptidase_M20_dimer"/>
</dbReference>
<feature type="chain" id="PRO_5019057831" evidence="4">
    <location>
        <begin position="20"/>
        <end position="502"/>
    </location>
</feature>